<dbReference type="PROSITE" id="PS51257">
    <property type="entry name" value="PROKAR_LIPOPROTEIN"/>
    <property type="match status" value="1"/>
</dbReference>
<reference evidence="3" key="1">
    <citation type="submission" date="2016-10" db="EMBL/GenBank/DDBJ databases">
        <authorList>
            <person name="Varghese N."/>
            <person name="Submissions S."/>
        </authorList>
    </citation>
    <scope>NUCLEOTIDE SEQUENCE [LARGE SCALE GENOMIC DNA]</scope>
    <source>
        <strain evidence="3">DSM 25575</strain>
    </source>
</reference>
<dbReference type="EMBL" id="FOVD01000003">
    <property type="protein sequence ID" value="SFN43793.1"/>
    <property type="molecule type" value="Genomic_DNA"/>
</dbReference>
<feature type="signal peptide" evidence="1">
    <location>
        <begin position="1"/>
        <end position="24"/>
    </location>
</feature>
<feature type="chain" id="PRO_5011630416" evidence="1">
    <location>
        <begin position="25"/>
        <end position="134"/>
    </location>
</feature>
<evidence type="ECO:0000256" key="1">
    <source>
        <dbReference type="SAM" id="SignalP"/>
    </source>
</evidence>
<dbReference type="AlphaFoldDB" id="A0A1I4Z167"/>
<evidence type="ECO:0000313" key="2">
    <source>
        <dbReference type="EMBL" id="SFN43793.1"/>
    </source>
</evidence>
<sequence>MKIKFLIKLIFINLVLIVTSSCFAQDRSNISPDSIIFNKIIKTSNFYILEIKGEKKSFLISEKKGKNLIKCNAVKIGISYNLKLKKYSLDRAITSSEYDNTSISFDNQIIWKGSINHQPILYTSDQIINHCIRQ</sequence>
<evidence type="ECO:0000313" key="3">
    <source>
        <dbReference type="Proteomes" id="UP000198769"/>
    </source>
</evidence>
<organism evidence="2 3">
    <name type="scientific">Chryseobacterium oleae</name>
    <dbReference type="NCBI Taxonomy" id="491207"/>
    <lineage>
        <taxon>Bacteria</taxon>
        <taxon>Pseudomonadati</taxon>
        <taxon>Bacteroidota</taxon>
        <taxon>Flavobacteriia</taxon>
        <taxon>Flavobacteriales</taxon>
        <taxon>Weeksellaceae</taxon>
        <taxon>Chryseobacterium group</taxon>
        <taxon>Chryseobacterium</taxon>
    </lineage>
</organism>
<protein>
    <submittedName>
        <fullName evidence="2">Uncharacterized protein</fullName>
    </submittedName>
</protein>
<proteinExistence type="predicted"/>
<gene>
    <name evidence="2" type="ORF">SAMN05421594_2817</name>
</gene>
<dbReference type="Proteomes" id="UP000198769">
    <property type="component" value="Unassembled WGS sequence"/>
</dbReference>
<name>A0A1I4Z167_CHROL</name>
<accession>A0A1I4Z167</accession>
<dbReference type="OrthoDB" id="1254540at2"/>
<keyword evidence="3" id="KW-1185">Reference proteome</keyword>
<dbReference type="RefSeq" id="WP_090024993.1">
    <property type="nucleotide sequence ID" value="NZ_FOVD01000003.1"/>
</dbReference>
<keyword evidence="1" id="KW-0732">Signal</keyword>